<evidence type="ECO:0000259" key="1">
    <source>
        <dbReference type="Pfam" id="PF13579"/>
    </source>
</evidence>
<gene>
    <name evidence="2" type="ORF">GPEL0_01f0914</name>
</gene>
<dbReference type="SUPFAM" id="SSF53756">
    <property type="entry name" value="UDP-Glycosyltransferase/glycogen phosphorylase"/>
    <property type="match status" value="1"/>
</dbReference>
<dbReference type="Pfam" id="PF13579">
    <property type="entry name" value="Glyco_trans_4_4"/>
    <property type="match status" value="1"/>
</dbReference>
<dbReference type="InterPro" id="IPR028098">
    <property type="entry name" value="Glyco_trans_4-like_N"/>
</dbReference>
<reference evidence="2 3" key="1">
    <citation type="submission" date="2017-04" db="EMBL/GenBank/DDBJ databases">
        <authorList>
            <consortium name="Geobacter pelophilus Genome Sequencing"/>
            <person name="Aoyagi T."/>
            <person name="Koike H."/>
            <person name="Hori T."/>
        </authorList>
    </citation>
    <scope>NUCLEOTIDE SEQUENCE [LARGE SCALE GENOMIC DNA]</scope>
    <source>
        <strain evidence="2 3">Drf2</strain>
    </source>
</reference>
<dbReference type="Proteomes" id="UP000194153">
    <property type="component" value="Unassembled WGS sequence"/>
</dbReference>
<name>A0ABQ0MFF8_9BACT</name>
<accession>A0ABQ0MFF8</accession>
<protein>
    <submittedName>
        <fullName evidence="2">Glycosyl transferase</fullName>
    </submittedName>
</protein>
<evidence type="ECO:0000313" key="2">
    <source>
        <dbReference type="EMBL" id="GAW65839.1"/>
    </source>
</evidence>
<dbReference type="PANTHER" id="PTHR45947:SF3">
    <property type="entry name" value="SULFOQUINOVOSYL TRANSFERASE SQD2"/>
    <property type="match status" value="1"/>
</dbReference>
<dbReference type="Pfam" id="PF13692">
    <property type="entry name" value="Glyco_trans_1_4"/>
    <property type="match status" value="1"/>
</dbReference>
<dbReference type="CDD" id="cd03808">
    <property type="entry name" value="GT4_CapM-like"/>
    <property type="match status" value="1"/>
</dbReference>
<dbReference type="EMBL" id="BDQG01000001">
    <property type="protein sequence ID" value="GAW65839.1"/>
    <property type="molecule type" value="Genomic_DNA"/>
</dbReference>
<dbReference type="GO" id="GO:0016740">
    <property type="term" value="F:transferase activity"/>
    <property type="evidence" value="ECO:0007669"/>
    <property type="project" value="UniProtKB-KW"/>
</dbReference>
<keyword evidence="3" id="KW-1185">Reference proteome</keyword>
<keyword evidence="2" id="KW-0808">Transferase</keyword>
<dbReference type="InterPro" id="IPR050194">
    <property type="entry name" value="Glycosyltransferase_grp1"/>
</dbReference>
<comment type="caution">
    <text evidence="2">The sequence shown here is derived from an EMBL/GenBank/DDBJ whole genome shotgun (WGS) entry which is preliminary data.</text>
</comment>
<dbReference type="PANTHER" id="PTHR45947">
    <property type="entry name" value="SULFOQUINOVOSYL TRANSFERASE SQD2"/>
    <property type="match status" value="1"/>
</dbReference>
<reference evidence="3" key="2">
    <citation type="submission" date="2017-05" db="EMBL/GenBank/DDBJ databases">
        <title>Draft genome sequence of Geobacter pelophilus, a iron(III)-reducing bacteria.</title>
        <authorList>
            <person name="Aoyagi T."/>
            <person name="Koike H."/>
            <person name="Morita T."/>
            <person name="Sato Y."/>
            <person name="Habe H."/>
            <person name="Hori T."/>
        </authorList>
    </citation>
    <scope>NUCLEOTIDE SEQUENCE [LARGE SCALE GENOMIC DNA]</scope>
    <source>
        <strain evidence="3">Drf2</strain>
    </source>
</reference>
<organism evidence="2 3">
    <name type="scientific">Geoanaerobacter pelophilus</name>
    <dbReference type="NCBI Taxonomy" id="60036"/>
    <lineage>
        <taxon>Bacteria</taxon>
        <taxon>Pseudomonadati</taxon>
        <taxon>Thermodesulfobacteriota</taxon>
        <taxon>Desulfuromonadia</taxon>
        <taxon>Geobacterales</taxon>
        <taxon>Geobacteraceae</taxon>
        <taxon>Geoanaerobacter</taxon>
    </lineage>
</organism>
<dbReference type="RefSeq" id="WP_085812249.1">
    <property type="nucleotide sequence ID" value="NZ_BDQG01000001.1"/>
</dbReference>
<sequence>MSRILVVGSLAESLINFRGPLLAALVANGHEVHAAAPDASASVKERLAGLGVRYHDLFLARTGLNPLADLKTYRSLKAIIRQTNPEVFFAYTIKPVIYGAFAARAARVPGIYPMITGLGYTFSGLTLKAKLVGSVTSILYRLALSFANQVFFQNPDDMSLFIKRGLISSRAQAVIVNGSGVDLEKFAPANLPQDLSFLLVARLLKDKGVLEYVAAAREIKGRYPQVRFKMAGWIDDNPMAVSTQELVGWQQEGTIEYLGRLEDVRPAFAECSVYVLPSYREGTPRTVLEAMAMGRAIVTTDAPGCRETVVDGENGFLVTVKDSETLAKAMEKFIVDQGLIKIMGDRSRDIAENKYDVNKVNHMIMTTMGLVDEKSN</sequence>
<evidence type="ECO:0000313" key="3">
    <source>
        <dbReference type="Proteomes" id="UP000194153"/>
    </source>
</evidence>
<feature type="domain" description="Glycosyltransferase subfamily 4-like N-terminal" evidence="1">
    <location>
        <begin position="21"/>
        <end position="178"/>
    </location>
</feature>
<dbReference type="Gene3D" id="3.40.50.2000">
    <property type="entry name" value="Glycogen Phosphorylase B"/>
    <property type="match status" value="2"/>
</dbReference>
<proteinExistence type="predicted"/>